<evidence type="ECO:0000256" key="2">
    <source>
        <dbReference type="SAM" id="SignalP"/>
    </source>
</evidence>
<sequence>MLSNALFLAASYIAICWAAPLPSLSVSGPADLNVRTTNLGPGETLRLELSVVLTQGVAAGAGEDNKSDTDTYAPITVDTTHTLLEPRDRTANNRSGTHDQVTTSSREVVDGSQGTVQPFTLRDGIVGVVTPGSCIVVNGSDGVNLPQGP</sequence>
<evidence type="ECO:0000313" key="3">
    <source>
        <dbReference type="EMBL" id="RPD53471.1"/>
    </source>
</evidence>
<evidence type="ECO:0000256" key="1">
    <source>
        <dbReference type="SAM" id="MobiDB-lite"/>
    </source>
</evidence>
<evidence type="ECO:0000313" key="4">
    <source>
        <dbReference type="Proteomes" id="UP000313359"/>
    </source>
</evidence>
<gene>
    <name evidence="3" type="ORF">L227DRAFT_398848</name>
</gene>
<feature type="chain" id="PRO_5023083407" evidence="2">
    <location>
        <begin position="19"/>
        <end position="149"/>
    </location>
</feature>
<protein>
    <submittedName>
        <fullName evidence="3">Uncharacterized protein</fullName>
    </submittedName>
</protein>
<organism evidence="3 4">
    <name type="scientific">Lentinus tigrinus ALCF2SS1-6</name>
    <dbReference type="NCBI Taxonomy" id="1328759"/>
    <lineage>
        <taxon>Eukaryota</taxon>
        <taxon>Fungi</taxon>
        <taxon>Dikarya</taxon>
        <taxon>Basidiomycota</taxon>
        <taxon>Agaricomycotina</taxon>
        <taxon>Agaricomycetes</taxon>
        <taxon>Polyporales</taxon>
        <taxon>Polyporaceae</taxon>
        <taxon>Lentinus</taxon>
    </lineage>
</organism>
<keyword evidence="2" id="KW-0732">Signal</keyword>
<feature type="compositionally biased region" description="Polar residues" evidence="1">
    <location>
        <begin position="92"/>
        <end position="111"/>
    </location>
</feature>
<proteinExistence type="predicted"/>
<dbReference type="Proteomes" id="UP000313359">
    <property type="component" value="Unassembled WGS sequence"/>
</dbReference>
<feature type="signal peptide" evidence="2">
    <location>
        <begin position="1"/>
        <end position="18"/>
    </location>
</feature>
<accession>A0A5C2RQP2</accession>
<dbReference type="AlphaFoldDB" id="A0A5C2RQP2"/>
<keyword evidence="4" id="KW-1185">Reference proteome</keyword>
<feature type="region of interest" description="Disordered" evidence="1">
    <location>
        <begin position="86"/>
        <end position="111"/>
    </location>
</feature>
<dbReference type="EMBL" id="ML122321">
    <property type="protein sequence ID" value="RPD53471.1"/>
    <property type="molecule type" value="Genomic_DNA"/>
</dbReference>
<name>A0A5C2RQP2_9APHY</name>
<reference evidence="3" key="1">
    <citation type="journal article" date="2018" name="Genome Biol. Evol.">
        <title>Genomics and development of Lentinus tigrinus, a white-rot wood-decaying mushroom with dimorphic fruiting bodies.</title>
        <authorList>
            <person name="Wu B."/>
            <person name="Xu Z."/>
            <person name="Knudson A."/>
            <person name="Carlson A."/>
            <person name="Chen N."/>
            <person name="Kovaka S."/>
            <person name="LaButti K."/>
            <person name="Lipzen A."/>
            <person name="Pennachio C."/>
            <person name="Riley R."/>
            <person name="Schakwitz W."/>
            <person name="Umezawa K."/>
            <person name="Ohm R.A."/>
            <person name="Grigoriev I.V."/>
            <person name="Nagy L.G."/>
            <person name="Gibbons J."/>
            <person name="Hibbett D."/>
        </authorList>
    </citation>
    <scope>NUCLEOTIDE SEQUENCE [LARGE SCALE GENOMIC DNA]</scope>
    <source>
        <strain evidence="3">ALCF2SS1-6</strain>
    </source>
</reference>